<accession>A0A9N8P063</accession>
<dbReference type="EMBL" id="CAIJDE010000023">
    <property type="protein sequence ID" value="CAC9972690.1"/>
    <property type="molecule type" value="Genomic_DNA"/>
</dbReference>
<evidence type="ECO:0000313" key="2">
    <source>
        <dbReference type="Proteomes" id="UP000533639"/>
    </source>
</evidence>
<name>A0A9N8P063_9FLAO</name>
<protein>
    <submittedName>
        <fullName evidence="1">Uncharacterized protein</fullName>
    </submittedName>
</protein>
<dbReference type="RefSeq" id="WP_180856344.1">
    <property type="nucleotide sequence ID" value="NZ_CAIJDE010000023.1"/>
</dbReference>
<proteinExistence type="predicted"/>
<dbReference type="AlphaFoldDB" id="A0A9N8P063"/>
<comment type="caution">
    <text evidence="1">The sequence shown here is derived from an EMBL/GenBank/DDBJ whole genome shotgun (WGS) entry which is preliminary data.</text>
</comment>
<sequence length="165" mass="19608">MKKLFVIIWLLQSFQLIYGQKNKSGFEAKADEITYQVRFIDSIGKQKTEGIIEGIVKYSHGPNKNYGWEAYFFNDEEKKKPLRIKYSETTPKGIEHLNLYYKDGELIYSELMKTEYNRKLKPINQVVKKFIFENDNVLNPKDILDEDSFYIIEKSKLLVKEIYNL</sequence>
<dbReference type="Proteomes" id="UP000533639">
    <property type="component" value="Unassembled WGS sequence"/>
</dbReference>
<evidence type="ECO:0000313" key="1">
    <source>
        <dbReference type="EMBL" id="CAC9972690.1"/>
    </source>
</evidence>
<reference evidence="1 2" key="1">
    <citation type="submission" date="2020-06" db="EMBL/GenBank/DDBJ databases">
        <authorList>
            <person name="Criscuolo A."/>
        </authorList>
    </citation>
    <scope>NUCLEOTIDE SEQUENCE [LARGE SCALE GENOMIC DNA]</scope>
    <source>
        <strain evidence="1">PXU-55</strain>
    </source>
</reference>
<gene>
    <name evidence="1" type="ORF">FLAPXU55_00367</name>
</gene>
<organism evidence="1 2">
    <name type="scientific">Flavobacterium panici</name>
    <dbReference type="NCBI Taxonomy" id="2654843"/>
    <lineage>
        <taxon>Bacteria</taxon>
        <taxon>Pseudomonadati</taxon>
        <taxon>Bacteroidota</taxon>
        <taxon>Flavobacteriia</taxon>
        <taxon>Flavobacteriales</taxon>
        <taxon>Flavobacteriaceae</taxon>
        <taxon>Flavobacterium</taxon>
    </lineage>
</organism>
<keyword evidence="2" id="KW-1185">Reference proteome</keyword>